<dbReference type="Proteomes" id="UP000026915">
    <property type="component" value="Chromosome 2"/>
</dbReference>
<name>A0A061EH22_THECC</name>
<dbReference type="eggNOG" id="KOG1075">
    <property type="taxonomic scope" value="Eukaryota"/>
</dbReference>
<dbReference type="Gene3D" id="3.30.420.10">
    <property type="entry name" value="Ribonuclease H-like superfamily/Ribonuclease H"/>
    <property type="match status" value="1"/>
</dbReference>
<dbReference type="SUPFAM" id="SSF56219">
    <property type="entry name" value="DNase I-like"/>
    <property type="match status" value="1"/>
</dbReference>
<dbReference type="Gramene" id="EOY01609">
    <property type="protein sequence ID" value="EOY01609"/>
    <property type="gene ID" value="TCM_011459"/>
</dbReference>
<protein>
    <recommendedName>
        <fullName evidence="1">RNase H type-1 domain-containing protein</fullName>
    </recommendedName>
</protein>
<evidence type="ECO:0000259" key="1">
    <source>
        <dbReference type="PROSITE" id="PS50879"/>
    </source>
</evidence>
<dbReference type="AlphaFoldDB" id="A0A061EH22"/>
<evidence type="ECO:0000313" key="3">
    <source>
        <dbReference type="Proteomes" id="UP000026915"/>
    </source>
</evidence>
<dbReference type="EMBL" id="CM001880">
    <property type="protein sequence ID" value="EOY01609.1"/>
    <property type="molecule type" value="Genomic_DNA"/>
</dbReference>
<dbReference type="SUPFAM" id="SSF53098">
    <property type="entry name" value="Ribonuclease H-like"/>
    <property type="match status" value="1"/>
</dbReference>
<feature type="domain" description="RNase H type-1" evidence="1">
    <location>
        <begin position="763"/>
        <end position="896"/>
    </location>
</feature>
<dbReference type="Gene3D" id="3.60.10.10">
    <property type="entry name" value="Endonuclease/exonuclease/phosphatase"/>
    <property type="match status" value="1"/>
</dbReference>
<accession>A0A061EH22</accession>
<evidence type="ECO:0000313" key="2">
    <source>
        <dbReference type="EMBL" id="EOY01609.1"/>
    </source>
</evidence>
<dbReference type="InParanoid" id="A0A061EH22"/>
<dbReference type="InterPro" id="IPR036397">
    <property type="entry name" value="RNaseH_sf"/>
</dbReference>
<dbReference type="HOGENOM" id="CLU_320408_0_0_1"/>
<dbReference type="InterPro" id="IPR036691">
    <property type="entry name" value="Endo/exonu/phosph_ase_sf"/>
</dbReference>
<dbReference type="GO" id="GO:0003676">
    <property type="term" value="F:nucleic acid binding"/>
    <property type="evidence" value="ECO:0007669"/>
    <property type="project" value="InterPro"/>
</dbReference>
<reference evidence="2 3" key="1">
    <citation type="journal article" date="2013" name="Genome Biol.">
        <title>The genome sequence of the most widely cultivated cacao type and its use to identify candidate genes regulating pod color.</title>
        <authorList>
            <person name="Motamayor J.C."/>
            <person name="Mockaitis K."/>
            <person name="Schmutz J."/>
            <person name="Haiminen N."/>
            <person name="Iii D.L."/>
            <person name="Cornejo O."/>
            <person name="Findley S.D."/>
            <person name="Zheng P."/>
            <person name="Utro F."/>
            <person name="Royaert S."/>
            <person name="Saski C."/>
            <person name="Jenkins J."/>
            <person name="Podicheti R."/>
            <person name="Zhao M."/>
            <person name="Scheffler B.E."/>
            <person name="Stack J.C."/>
            <person name="Feltus F.A."/>
            <person name="Mustiga G.M."/>
            <person name="Amores F."/>
            <person name="Phillips W."/>
            <person name="Marelli J.P."/>
            <person name="May G.D."/>
            <person name="Shapiro H."/>
            <person name="Ma J."/>
            <person name="Bustamante C.D."/>
            <person name="Schnell R.J."/>
            <person name="Main D."/>
            <person name="Gilbert D."/>
            <person name="Parida L."/>
            <person name="Kuhn D.N."/>
        </authorList>
    </citation>
    <scope>NUCLEOTIDE SEQUENCE [LARGE SCALE GENOMIC DNA]</scope>
    <source>
        <strain evidence="3">cv. Matina 1-6</strain>
    </source>
</reference>
<proteinExistence type="predicted"/>
<keyword evidence="3" id="KW-1185">Reference proteome</keyword>
<dbReference type="InterPro" id="IPR044730">
    <property type="entry name" value="RNase_H-like_dom_plant"/>
</dbReference>
<dbReference type="CDD" id="cd06222">
    <property type="entry name" value="RNase_H_like"/>
    <property type="match status" value="1"/>
</dbReference>
<gene>
    <name evidence="2" type="ORF">TCM_011459</name>
</gene>
<dbReference type="GO" id="GO:0004523">
    <property type="term" value="F:RNA-DNA hybrid ribonuclease activity"/>
    <property type="evidence" value="ECO:0007669"/>
    <property type="project" value="InterPro"/>
</dbReference>
<organism evidence="2 3">
    <name type="scientific">Theobroma cacao</name>
    <name type="common">Cacao</name>
    <name type="synonym">Cocoa</name>
    <dbReference type="NCBI Taxonomy" id="3641"/>
    <lineage>
        <taxon>Eukaryota</taxon>
        <taxon>Viridiplantae</taxon>
        <taxon>Streptophyta</taxon>
        <taxon>Embryophyta</taxon>
        <taxon>Tracheophyta</taxon>
        <taxon>Spermatophyta</taxon>
        <taxon>Magnoliopsida</taxon>
        <taxon>eudicotyledons</taxon>
        <taxon>Gunneridae</taxon>
        <taxon>Pentapetalae</taxon>
        <taxon>rosids</taxon>
        <taxon>malvids</taxon>
        <taxon>Malvales</taxon>
        <taxon>Malvaceae</taxon>
        <taxon>Byttnerioideae</taxon>
        <taxon>Theobroma</taxon>
    </lineage>
</organism>
<dbReference type="InterPro" id="IPR002156">
    <property type="entry name" value="RNaseH_domain"/>
</dbReference>
<dbReference type="InterPro" id="IPR012337">
    <property type="entry name" value="RNaseH-like_sf"/>
</dbReference>
<dbReference type="Pfam" id="PF13456">
    <property type="entry name" value="RVT_3"/>
    <property type="match status" value="1"/>
</dbReference>
<dbReference type="PANTHER" id="PTHR33033:SF121">
    <property type="entry name" value="POLYNUCLEOTIDYL TRANSFERASE, RIBONUCLEASE H-LIKE SUPERFAMILY PROTEIN"/>
    <property type="match status" value="1"/>
</dbReference>
<dbReference type="PANTHER" id="PTHR33033">
    <property type="entry name" value="POLYNUCLEOTIDYL TRANSFERASE, RIBONUCLEASE H-LIKE SUPERFAMILY PROTEIN-RELATED"/>
    <property type="match status" value="1"/>
</dbReference>
<dbReference type="PROSITE" id="PS50879">
    <property type="entry name" value="RNASE_H_1"/>
    <property type="match status" value="1"/>
</dbReference>
<sequence length="906" mass="102918">MGTHKPVMEMVKKREEKVVIGVADSFSSDFLGLLVNPYHDVDEKSRLSVEDLVGQCKTFYTAGQEDSPGFSNPHRTEEMTRLNRFGAVGTTHEGQSFKDVSTTHRKGKEIWQQVLNKDEGEDCEFGEIDVIGLGSYLQKIKVVDGWAYRVGPPIGCGELEGSYGVNMVDCGGGLVILPRNMGSFSKHWEFGSTSEMEKANQVEFMYEENLNGEKSCGLIKPIFKKTLVVNCGEAGLGLEGEKSNGWKNKVVKLNDRMNLTEETIKQSGGGGSISRETSNNVDEGLTLVNMIKKMKKSKSKSSFRINGGLIRRGLVMRSGKNMKLNKAKCEKIEMVNKMDLVQMGDKGRPDSVEKGVQGIIKGKEPIGRGKAGKNAKEVVYGESNESLPEIMTSETDDQLENSNLKKEGETTWNTACKLGLFFVDSKEAVTNEFTRLEREMMAEWTIRVDALGGKEMYKGVWVDSDGASREERLKIELWDTLIEKMREFEVPWCLGGDFNVVLRLDERLGAYSDHKEMEASQNFVNTDELVDLPMADSKFAWANNRDDVVFSSLDRFLVDELMLERFQFMRQWCLPSSLSYHNSVVLGEKCVQWGPKLFRFFNHWLEDNGFQEVFAEAWKKSTSSRKRKNMIDCLKINGMVAEDPQGIREEVTRYFEKLYEDQNVVELRDWELEIKMLSNGFARSLEEPFSKKELYRNEMVFDGSTWDACKVMEIIKIRMAWWVKCKWPQDNLDTLEIVRFSHLVTILTKREKVKVQVQWKIPPNGWVKFNIDGAAKGCPGPLGIGGVLRNEKGIVKMLFSKTGGWGDANLTKMLAIREALILFMAADWCHPFDFFIETDFINAITWVLKPLSSPWSLRNLMLKIKALLSKIPRWQIIHTSRFGNELADSLAKLGVERATDLLQVLL</sequence>